<evidence type="ECO:0000256" key="2">
    <source>
        <dbReference type="ARBA" id="ARBA00022559"/>
    </source>
</evidence>
<dbReference type="RefSeq" id="WP_147040406.1">
    <property type="nucleotide sequence ID" value="NZ_BJUW01000016.1"/>
</dbReference>
<dbReference type="PROSITE" id="PS51355">
    <property type="entry name" value="GLUTATHIONE_PEROXID_3"/>
    <property type="match status" value="1"/>
</dbReference>
<protein>
    <recommendedName>
        <fullName evidence="5">Glutathione peroxidase</fullName>
    </recommendedName>
</protein>
<comment type="caution">
    <text evidence="6">The sequence shown here is derived from an EMBL/GenBank/DDBJ whole genome shotgun (WGS) entry which is preliminary data.</text>
</comment>
<comment type="similarity">
    <text evidence="1 5">Belongs to the glutathione peroxidase family.</text>
</comment>
<evidence type="ECO:0000256" key="4">
    <source>
        <dbReference type="PIRSR" id="PIRSR000303-1"/>
    </source>
</evidence>
<dbReference type="PIRSF" id="PIRSF000303">
    <property type="entry name" value="Glutathion_perox"/>
    <property type="match status" value="1"/>
</dbReference>
<evidence type="ECO:0000313" key="7">
    <source>
        <dbReference type="Proteomes" id="UP000321225"/>
    </source>
</evidence>
<dbReference type="InterPro" id="IPR029760">
    <property type="entry name" value="GPX_CS"/>
</dbReference>
<accession>A0A511AHF6</accession>
<keyword evidence="7" id="KW-1185">Reference proteome</keyword>
<reference evidence="6 7" key="1">
    <citation type="submission" date="2019-07" db="EMBL/GenBank/DDBJ databases">
        <title>Whole genome shotgun sequence of Microbacterium aerolatum NBRC 103071.</title>
        <authorList>
            <person name="Hosoyama A."/>
            <person name="Uohara A."/>
            <person name="Ohji S."/>
            <person name="Ichikawa N."/>
        </authorList>
    </citation>
    <scope>NUCLEOTIDE SEQUENCE [LARGE SCALE GENOMIC DNA]</scope>
    <source>
        <strain evidence="6 7">NBRC 103071</strain>
    </source>
</reference>
<keyword evidence="3 5" id="KW-0560">Oxidoreductase</keyword>
<dbReference type="Pfam" id="PF00255">
    <property type="entry name" value="GSHPx"/>
    <property type="match status" value="1"/>
</dbReference>
<evidence type="ECO:0000256" key="5">
    <source>
        <dbReference type="RuleBase" id="RU000499"/>
    </source>
</evidence>
<feature type="active site" evidence="4">
    <location>
        <position position="43"/>
    </location>
</feature>
<keyword evidence="2 5" id="KW-0575">Peroxidase</keyword>
<evidence type="ECO:0000256" key="1">
    <source>
        <dbReference type="ARBA" id="ARBA00006926"/>
    </source>
</evidence>
<dbReference type="InterPro" id="IPR036249">
    <property type="entry name" value="Thioredoxin-like_sf"/>
</dbReference>
<dbReference type="Gene3D" id="3.40.30.10">
    <property type="entry name" value="Glutaredoxin"/>
    <property type="match status" value="1"/>
</dbReference>
<dbReference type="PANTHER" id="PTHR11592">
    <property type="entry name" value="GLUTATHIONE PEROXIDASE"/>
    <property type="match status" value="1"/>
</dbReference>
<sequence>MTDSSVSDDNVRRIPFTDADGTQKTLDDLGVDVVLVVNVASKCGLTPQYEQLEELQRTYGERGFSVVGFPCNQFMGQEPGSLEQIQEFCSTTYGVTFPVNEKVRVNGRNADELYKSLKQTPDAGGKAGRVEWNFEKFLVGPDGSVTRFRPKQKPDAPEIVSAIEGALTRWSEPLLRR</sequence>
<name>A0A511AHF6_9MICO</name>
<dbReference type="PRINTS" id="PR01011">
    <property type="entry name" value="GLUTPROXDASE"/>
</dbReference>
<dbReference type="InterPro" id="IPR000889">
    <property type="entry name" value="Glutathione_peroxidase"/>
</dbReference>
<dbReference type="OrthoDB" id="9785502at2"/>
<dbReference type="PANTHER" id="PTHR11592:SF40">
    <property type="entry name" value="THIOREDOXIN_GLUTATHIONE PEROXIDASE BTUE"/>
    <property type="match status" value="1"/>
</dbReference>
<dbReference type="Proteomes" id="UP000321225">
    <property type="component" value="Unassembled WGS sequence"/>
</dbReference>
<dbReference type="CDD" id="cd00340">
    <property type="entry name" value="GSH_Peroxidase"/>
    <property type="match status" value="1"/>
</dbReference>
<dbReference type="GO" id="GO:0034599">
    <property type="term" value="P:cellular response to oxidative stress"/>
    <property type="evidence" value="ECO:0007669"/>
    <property type="project" value="TreeGrafter"/>
</dbReference>
<dbReference type="EMBL" id="BJUW01000016">
    <property type="protein sequence ID" value="GEK87614.1"/>
    <property type="molecule type" value="Genomic_DNA"/>
</dbReference>
<dbReference type="PROSITE" id="PS00763">
    <property type="entry name" value="GLUTATHIONE_PEROXID_2"/>
    <property type="match status" value="1"/>
</dbReference>
<organism evidence="6 7">
    <name type="scientific">Microbacterium aerolatum</name>
    <dbReference type="NCBI Taxonomy" id="153731"/>
    <lineage>
        <taxon>Bacteria</taxon>
        <taxon>Bacillati</taxon>
        <taxon>Actinomycetota</taxon>
        <taxon>Actinomycetes</taxon>
        <taxon>Micrococcales</taxon>
        <taxon>Microbacteriaceae</taxon>
        <taxon>Microbacterium</taxon>
    </lineage>
</organism>
<evidence type="ECO:0000313" key="6">
    <source>
        <dbReference type="EMBL" id="GEK87614.1"/>
    </source>
</evidence>
<dbReference type="FunFam" id="3.40.30.10:FF:000010">
    <property type="entry name" value="Glutathione peroxidase"/>
    <property type="match status" value="1"/>
</dbReference>
<dbReference type="GO" id="GO:0004601">
    <property type="term" value="F:peroxidase activity"/>
    <property type="evidence" value="ECO:0007669"/>
    <property type="project" value="UniProtKB-KW"/>
</dbReference>
<gene>
    <name evidence="6" type="ORF">MAE01_27900</name>
</gene>
<evidence type="ECO:0000256" key="3">
    <source>
        <dbReference type="ARBA" id="ARBA00023002"/>
    </source>
</evidence>
<dbReference type="SUPFAM" id="SSF52833">
    <property type="entry name" value="Thioredoxin-like"/>
    <property type="match status" value="1"/>
</dbReference>
<proteinExistence type="inferred from homology"/>
<dbReference type="AlphaFoldDB" id="A0A511AHF6"/>